<dbReference type="RefSeq" id="XP_067918455.1">
    <property type="nucleotide sequence ID" value="XM_068069571.1"/>
</dbReference>
<evidence type="ECO:0000313" key="2">
    <source>
        <dbReference type="EMBL" id="PHJ16730.1"/>
    </source>
</evidence>
<organism evidence="2 3">
    <name type="scientific">Cystoisospora suis</name>
    <dbReference type="NCBI Taxonomy" id="483139"/>
    <lineage>
        <taxon>Eukaryota</taxon>
        <taxon>Sar</taxon>
        <taxon>Alveolata</taxon>
        <taxon>Apicomplexa</taxon>
        <taxon>Conoidasida</taxon>
        <taxon>Coccidia</taxon>
        <taxon>Eucoccidiorida</taxon>
        <taxon>Eimeriorina</taxon>
        <taxon>Sarcocystidae</taxon>
        <taxon>Cystoisospora</taxon>
    </lineage>
</organism>
<feature type="compositionally biased region" description="Low complexity" evidence="1">
    <location>
        <begin position="182"/>
        <end position="230"/>
    </location>
</feature>
<accession>A0A2C6K3F1</accession>
<evidence type="ECO:0000256" key="1">
    <source>
        <dbReference type="SAM" id="MobiDB-lite"/>
    </source>
</evidence>
<feature type="region of interest" description="Disordered" evidence="1">
    <location>
        <begin position="166"/>
        <end position="293"/>
    </location>
</feature>
<proteinExistence type="predicted"/>
<dbReference type="OrthoDB" id="333172at2759"/>
<gene>
    <name evidence="2" type="ORF">CSUI_009455</name>
</gene>
<protein>
    <submittedName>
        <fullName evidence="2">Rhoptry neck protein ron4</fullName>
    </submittedName>
</protein>
<keyword evidence="3" id="KW-1185">Reference proteome</keyword>
<dbReference type="AlphaFoldDB" id="A0A2C6K3F1"/>
<dbReference type="Proteomes" id="UP000221165">
    <property type="component" value="Unassembled WGS sequence"/>
</dbReference>
<dbReference type="VEuPathDB" id="ToxoDB:CSUI_009455"/>
<comment type="caution">
    <text evidence="2">The sequence shown here is derived from an EMBL/GenBank/DDBJ whole genome shotgun (WGS) entry which is preliminary data.</text>
</comment>
<feature type="compositionally biased region" description="Polar residues" evidence="1">
    <location>
        <begin position="283"/>
        <end position="293"/>
    </location>
</feature>
<dbReference type="EMBL" id="MIGC01005636">
    <property type="protein sequence ID" value="PHJ16730.1"/>
    <property type="molecule type" value="Genomic_DNA"/>
</dbReference>
<dbReference type="GeneID" id="94432782"/>
<evidence type="ECO:0000313" key="3">
    <source>
        <dbReference type="Proteomes" id="UP000221165"/>
    </source>
</evidence>
<name>A0A2C6K3F1_9APIC</name>
<sequence>MKVCVTYIKAAGDVATKPFESGTVKFPARSLYGGIANTIGTKMGDAEVVAIAGRKYAQQSTGPKLVGLCAASQMSTFLKRCFSSAETLHAVTAFNLHLDGAALLNRIQAGGNPLGKDAITQTLCNPRASTPDFEIAFRLLSSTVTPQWEREGFFSKLSSPVTGALPTPSVAPASGLPPPTEAPAAGASETAEATETAGTSEAPETGGTAEAPETAGTSEAPETEGTAGAPRAEEPSLPGDTLATPEGSTVTPADVPSTDIAGDTLPPAPGTSVPGGRGEEGSVSATDTSTTEL</sequence>
<reference evidence="2 3" key="1">
    <citation type="journal article" date="2017" name="Int. J. Parasitol.">
        <title>The genome of the protozoan parasite Cystoisospora suis and a reverse vaccinology approach to identify vaccine candidates.</title>
        <authorList>
            <person name="Palmieri N."/>
            <person name="Shrestha A."/>
            <person name="Ruttkowski B."/>
            <person name="Beck T."/>
            <person name="Vogl C."/>
            <person name="Tomley F."/>
            <person name="Blake D.P."/>
            <person name="Joachim A."/>
        </authorList>
    </citation>
    <scope>NUCLEOTIDE SEQUENCE [LARGE SCALE GENOMIC DNA]</scope>
    <source>
        <strain evidence="2 3">Wien I</strain>
    </source>
</reference>